<dbReference type="PROSITE" id="PS51461">
    <property type="entry name" value="NC1_FIB"/>
    <property type="match status" value="1"/>
</dbReference>
<feature type="domain" description="Fibrillar collagen NC1" evidence="4">
    <location>
        <begin position="1"/>
        <end position="222"/>
    </location>
</feature>
<dbReference type="OrthoDB" id="8939548at2759"/>
<dbReference type="SMART" id="SM00038">
    <property type="entry name" value="COLFI"/>
    <property type="match status" value="1"/>
</dbReference>
<dbReference type="Pfam" id="PF01410">
    <property type="entry name" value="COLFI"/>
    <property type="match status" value="1"/>
</dbReference>
<dbReference type="GO" id="GO:0005201">
    <property type="term" value="F:extracellular matrix structural constituent"/>
    <property type="evidence" value="ECO:0007669"/>
    <property type="project" value="InterPro"/>
</dbReference>
<dbReference type="InterPro" id="IPR000885">
    <property type="entry name" value="Fib_collagen_C"/>
</dbReference>
<keyword evidence="3" id="KW-0176">Collagen</keyword>
<evidence type="ECO:0000256" key="2">
    <source>
        <dbReference type="ARBA" id="ARBA00022525"/>
    </source>
</evidence>
<name>A0A3P7NQC1_DIBLA</name>
<keyword evidence="6" id="KW-1185">Reference proteome</keyword>
<evidence type="ECO:0000259" key="4">
    <source>
        <dbReference type="PROSITE" id="PS51461"/>
    </source>
</evidence>
<protein>
    <recommendedName>
        <fullName evidence="4">Fibrillar collagen NC1 domain-containing protein</fullName>
    </recommendedName>
</protein>
<comment type="subcellular location">
    <subcellularLocation>
        <location evidence="1">Secreted</location>
    </subcellularLocation>
</comment>
<gene>
    <name evidence="5" type="ORF">DILT_LOCUS7230</name>
</gene>
<sequence length="224" mass="25461">MKVNYPIPCSYWIDPNGGPATDAIKARCIFYDDGNVETCIESGMPSENLATYRKPLPGESHWQSHMRVENAIKPPDLHDQNPHTQVNMLRIQHRFASQEIEFFCEGTTIFGGMDYETGEVDMSKATSFLAHNERIIDLTRGKSLGASHGFMDEIVFEDALRRKDLTVQLEYDGCRYRSSGATTKIRIETKNPELLPIIDFTVRDFDENGRSTLSLEAKSLCFRN</sequence>
<dbReference type="AlphaFoldDB" id="A0A3P7NQC1"/>
<keyword evidence="2" id="KW-0964">Secreted</keyword>
<evidence type="ECO:0000256" key="3">
    <source>
        <dbReference type="ARBA" id="ARBA00023119"/>
    </source>
</evidence>
<accession>A0A3P7NQC1</accession>
<dbReference type="GO" id="GO:0005581">
    <property type="term" value="C:collagen trimer"/>
    <property type="evidence" value="ECO:0007669"/>
    <property type="project" value="UniProtKB-KW"/>
</dbReference>
<reference evidence="5 6" key="1">
    <citation type="submission" date="2018-11" db="EMBL/GenBank/DDBJ databases">
        <authorList>
            <consortium name="Pathogen Informatics"/>
        </authorList>
    </citation>
    <scope>NUCLEOTIDE SEQUENCE [LARGE SCALE GENOMIC DNA]</scope>
</reference>
<evidence type="ECO:0000256" key="1">
    <source>
        <dbReference type="ARBA" id="ARBA00004613"/>
    </source>
</evidence>
<dbReference type="Gene3D" id="2.60.120.1000">
    <property type="match status" value="1"/>
</dbReference>
<proteinExistence type="predicted"/>
<organism evidence="5 6">
    <name type="scientific">Dibothriocephalus latus</name>
    <name type="common">Fish tapeworm</name>
    <name type="synonym">Diphyllobothrium latum</name>
    <dbReference type="NCBI Taxonomy" id="60516"/>
    <lineage>
        <taxon>Eukaryota</taxon>
        <taxon>Metazoa</taxon>
        <taxon>Spiralia</taxon>
        <taxon>Lophotrochozoa</taxon>
        <taxon>Platyhelminthes</taxon>
        <taxon>Cestoda</taxon>
        <taxon>Eucestoda</taxon>
        <taxon>Diphyllobothriidea</taxon>
        <taxon>Diphyllobothriidae</taxon>
        <taxon>Dibothriocephalus</taxon>
    </lineage>
</organism>
<dbReference type="Gene3D" id="3.30.750.130">
    <property type="match status" value="1"/>
</dbReference>
<evidence type="ECO:0000313" key="5">
    <source>
        <dbReference type="EMBL" id="VDN11399.1"/>
    </source>
</evidence>
<evidence type="ECO:0000313" key="6">
    <source>
        <dbReference type="Proteomes" id="UP000281553"/>
    </source>
</evidence>
<dbReference type="EMBL" id="UYRU01051356">
    <property type="protein sequence ID" value="VDN11399.1"/>
    <property type="molecule type" value="Genomic_DNA"/>
</dbReference>
<dbReference type="GO" id="GO:0005576">
    <property type="term" value="C:extracellular region"/>
    <property type="evidence" value="ECO:0007669"/>
    <property type="project" value="UniProtKB-SubCell"/>
</dbReference>
<dbReference type="Proteomes" id="UP000281553">
    <property type="component" value="Unassembled WGS sequence"/>
</dbReference>